<name>A0A412WK08_9BACT</name>
<evidence type="ECO:0000256" key="1">
    <source>
        <dbReference type="ARBA" id="ARBA00004571"/>
    </source>
</evidence>
<protein>
    <submittedName>
        <fullName evidence="13">SusC/RagA family TonB-linked outer membrane protein</fullName>
    </submittedName>
</protein>
<gene>
    <name evidence="13" type="ORF">DWW24_07665</name>
</gene>
<dbReference type="Gene3D" id="3.55.50.30">
    <property type="match status" value="1"/>
</dbReference>
<keyword evidence="6 8" id="KW-0472">Membrane</keyword>
<dbReference type="InterPro" id="IPR039426">
    <property type="entry name" value="TonB-dep_rcpt-like"/>
</dbReference>
<dbReference type="Pfam" id="PF00593">
    <property type="entry name" value="TonB_dep_Rec_b-barrel"/>
    <property type="match status" value="1"/>
</dbReference>
<proteinExistence type="inferred from homology"/>
<dbReference type="InterPro" id="IPR008969">
    <property type="entry name" value="CarboxyPept-like_regulatory"/>
</dbReference>
<dbReference type="InterPro" id="IPR037066">
    <property type="entry name" value="Plug_dom_sf"/>
</dbReference>
<keyword evidence="7 8" id="KW-0998">Cell outer membrane</keyword>
<reference evidence="13 14" key="1">
    <citation type="submission" date="2018-08" db="EMBL/GenBank/DDBJ databases">
        <title>A genome reference for cultivated species of the human gut microbiota.</title>
        <authorList>
            <person name="Zou Y."/>
            <person name="Xue W."/>
            <person name="Luo G."/>
        </authorList>
    </citation>
    <scope>NUCLEOTIDE SEQUENCE [LARGE SCALE GENOMIC DNA]</scope>
    <source>
        <strain evidence="13 14">AF14-6AC</strain>
    </source>
</reference>
<keyword evidence="4 8" id="KW-0812">Transmembrane</keyword>
<dbReference type="SUPFAM" id="SSF56935">
    <property type="entry name" value="Porins"/>
    <property type="match status" value="1"/>
</dbReference>
<keyword evidence="10" id="KW-1133">Transmembrane helix</keyword>
<evidence type="ECO:0000313" key="13">
    <source>
        <dbReference type="EMBL" id="RGV27555.1"/>
    </source>
</evidence>
<dbReference type="InterPro" id="IPR036942">
    <property type="entry name" value="Beta-barrel_TonB_sf"/>
</dbReference>
<dbReference type="GO" id="GO:0009279">
    <property type="term" value="C:cell outer membrane"/>
    <property type="evidence" value="ECO:0007669"/>
    <property type="project" value="UniProtKB-SubCell"/>
</dbReference>
<dbReference type="PROSITE" id="PS52016">
    <property type="entry name" value="TONB_DEPENDENT_REC_3"/>
    <property type="match status" value="1"/>
</dbReference>
<accession>A0A412WK08</accession>
<dbReference type="EMBL" id="QRYW01000013">
    <property type="protein sequence ID" value="RGV27555.1"/>
    <property type="molecule type" value="Genomic_DNA"/>
</dbReference>
<organism evidence="13 14">
    <name type="scientific">Odoribacter splanchnicus</name>
    <dbReference type="NCBI Taxonomy" id="28118"/>
    <lineage>
        <taxon>Bacteria</taxon>
        <taxon>Pseudomonadati</taxon>
        <taxon>Bacteroidota</taxon>
        <taxon>Bacteroidia</taxon>
        <taxon>Bacteroidales</taxon>
        <taxon>Odoribacteraceae</taxon>
        <taxon>Odoribacter</taxon>
    </lineage>
</organism>
<keyword evidence="5 9" id="KW-0798">TonB box</keyword>
<feature type="transmembrane region" description="Helical" evidence="10">
    <location>
        <begin position="21"/>
        <end position="39"/>
    </location>
</feature>
<dbReference type="Pfam" id="PF07715">
    <property type="entry name" value="Plug"/>
    <property type="match status" value="1"/>
</dbReference>
<comment type="similarity">
    <text evidence="8 9">Belongs to the TonB-dependent receptor family.</text>
</comment>
<feature type="domain" description="TonB-dependent receptor plug" evidence="12">
    <location>
        <begin position="229"/>
        <end position="351"/>
    </location>
</feature>
<dbReference type="InterPro" id="IPR023997">
    <property type="entry name" value="TonB-dep_OMP_SusC/RagA_CS"/>
</dbReference>
<evidence type="ECO:0000256" key="4">
    <source>
        <dbReference type="ARBA" id="ARBA00022692"/>
    </source>
</evidence>
<evidence type="ECO:0000313" key="14">
    <source>
        <dbReference type="Proteomes" id="UP000283426"/>
    </source>
</evidence>
<evidence type="ECO:0000256" key="5">
    <source>
        <dbReference type="ARBA" id="ARBA00023077"/>
    </source>
</evidence>
<sequence length="1133" mass="129436">MKKNDGCGQSVPISFTLLLRIMKLGLIFLVVLNFSSFAITRAQEKRVSLSMENAELHQVLKKFKRQTGVRFFYNGERLKKVTPKKVNIHDLELEKALEEVLEGTDLTWSFWKDVVVIKDREENPEIKAVTEKEKHLVKGTVRDEKGESLPGVSVLIKGTSIGTATDIDGRFIFSIPVGKYVLLFSMVGMESKEIVIDNNKEISEIVVVLKLAKNELEDVVVTGIFKKNKESYTGAVSTITEKELKTFGNKNLLTTIGNIDPSFNILSNNEMGSNPNYLPDIQIRGTASLPNLEELQDNSKTSINLPLIVLDGFEITLERMMDLDANEVASITLLKDGTSTAIYGSRGANGVVVITTKEPEMGKLALTYNGSVNIEVPDLTEYRLLNAKDKLELEQLSGYYESYSPSRDYLLKTKYTSILADVERGVNTYWLSKPLRTGVGHRHNLRLEGGDKSFRYSASIQYNNVAGVMKDSDRNNFNAGITLTYHHEKLIFQNALTIGLTKSNDSPYGSFSDYTQLNPYWKPYDDNGKIVKLFDNDTDYWGGLSSLPRNPLYNATLHLLKQQQYTNITDNFSIEWRPFEGFIARGRAGISTQSSESDDFKPAQHTDFESEQYKTDSGIFRKGRYNYGTSKTYDYDFALTLNYSKIFADKHLLYIGLNVDLTQKKYRNYNFVVEGFVEETLDFLSAALQYQENGKPTGSENITRRMGIVGNLNYSFDDRYYVDFAYRTDGSSQFGKDKKFAPFYSAGIGWNIHNEKFMKSVDFIDRLKLRTSYGQTGSQNFSAYQAISTYSYYLNDRYYQWMGAYQKALGNPNLEWQKTDKYNLGIEINTFNNCLNFIADFYLEKTSNLLSSLELPLSNGFTSYVENIGKVENRGYELKATGFLIRDTERRLIWTLTGSLVHNQDKIVKLSDVLKSEYSKRLLEGGILPNKVLREGESQNSIYAVRSMGIDPSTGREMFLKQNGEISYTWDANDRVYCGVSEPKYRGNFSTMFRWRDLSINLSFAYRLGGQLYNSTLASKVENADKRYNVDERVFTDRWQKTGDQTLFKGLNNESSTYATTRFVQDERTLIGQNLYISYEFLNNPWLQKHLGIQTLTLSGDLSDLFYWSTIKQERGLSYPFSRRFSFSLSMRF</sequence>
<evidence type="ECO:0000259" key="12">
    <source>
        <dbReference type="Pfam" id="PF07715"/>
    </source>
</evidence>
<feature type="domain" description="TonB-dependent receptor-like beta-barrel" evidence="11">
    <location>
        <begin position="502"/>
        <end position="900"/>
    </location>
</feature>
<evidence type="ECO:0000256" key="10">
    <source>
        <dbReference type="SAM" id="Phobius"/>
    </source>
</evidence>
<dbReference type="SUPFAM" id="SSF49464">
    <property type="entry name" value="Carboxypeptidase regulatory domain-like"/>
    <property type="match status" value="1"/>
</dbReference>
<dbReference type="NCBIfam" id="TIGR04056">
    <property type="entry name" value="OMP_RagA_SusC"/>
    <property type="match status" value="1"/>
</dbReference>
<evidence type="ECO:0000256" key="8">
    <source>
        <dbReference type="PROSITE-ProRule" id="PRU01360"/>
    </source>
</evidence>
<dbReference type="AlphaFoldDB" id="A0A412WK08"/>
<evidence type="ECO:0000256" key="3">
    <source>
        <dbReference type="ARBA" id="ARBA00022452"/>
    </source>
</evidence>
<keyword evidence="3 8" id="KW-1134">Transmembrane beta strand</keyword>
<comment type="subcellular location">
    <subcellularLocation>
        <location evidence="1 8">Cell outer membrane</location>
        <topology evidence="1 8">Multi-pass membrane protein</topology>
    </subcellularLocation>
</comment>
<comment type="caution">
    <text evidence="13">The sequence shown here is derived from an EMBL/GenBank/DDBJ whole genome shotgun (WGS) entry which is preliminary data.</text>
</comment>
<dbReference type="Gene3D" id="2.170.130.10">
    <property type="entry name" value="TonB-dependent receptor, plug domain"/>
    <property type="match status" value="1"/>
</dbReference>
<dbReference type="InterPro" id="IPR023996">
    <property type="entry name" value="TonB-dep_OMP_SusC/RagA"/>
</dbReference>
<evidence type="ECO:0000256" key="7">
    <source>
        <dbReference type="ARBA" id="ARBA00023237"/>
    </source>
</evidence>
<dbReference type="NCBIfam" id="TIGR04057">
    <property type="entry name" value="SusC_RagA_signa"/>
    <property type="match status" value="1"/>
</dbReference>
<dbReference type="RefSeq" id="WP_118107849.1">
    <property type="nucleotide sequence ID" value="NZ_QRYW01000013.1"/>
</dbReference>
<dbReference type="Proteomes" id="UP000283426">
    <property type="component" value="Unassembled WGS sequence"/>
</dbReference>
<evidence type="ECO:0000256" key="2">
    <source>
        <dbReference type="ARBA" id="ARBA00022448"/>
    </source>
</evidence>
<dbReference type="Gene3D" id="2.40.170.20">
    <property type="entry name" value="TonB-dependent receptor, beta-barrel domain"/>
    <property type="match status" value="1"/>
</dbReference>
<keyword evidence="2 8" id="KW-0813">Transport</keyword>
<evidence type="ECO:0000256" key="6">
    <source>
        <dbReference type="ARBA" id="ARBA00023136"/>
    </source>
</evidence>
<evidence type="ECO:0000259" key="11">
    <source>
        <dbReference type="Pfam" id="PF00593"/>
    </source>
</evidence>
<dbReference type="Pfam" id="PF13715">
    <property type="entry name" value="CarbopepD_reg_2"/>
    <property type="match status" value="1"/>
</dbReference>
<dbReference type="InterPro" id="IPR000531">
    <property type="entry name" value="Beta-barrel_TonB"/>
</dbReference>
<evidence type="ECO:0000256" key="9">
    <source>
        <dbReference type="RuleBase" id="RU003357"/>
    </source>
</evidence>
<dbReference type="Gene3D" id="2.60.40.1120">
    <property type="entry name" value="Carboxypeptidase-like, regulatory domain"/>
    <property type="match status" value="1"/>
</dbReference>
<dbReference type="InterPro" id="IPR012910">
    <property type="entry name" value="Plug_dom"/>
</dbReference>